<dbReference type="InterPro" id="IPR014729">
    <property type="entry name" value="Rossmann-like_a/b/a_fold"/>
</dbReference>
<keyword evidence="5" id="KW-1185">Reference proteome</keyword>
<dbReference type="SUPFAM" id="SSF52402">
    <property type="entry name" value="Adenine nucleotide alpha hydrolases-like"/>
    <property type="match status" value="1"/>
</dbReference>
<accession>A0ABV1XEH8</accession>
<organism evidence="4 5">
    <name type="scientific">Streptomyces hyaluromycini</name>
    <dbReference type="NCBI Taxonomy" id="1377993"/>
    <lineage>
        <taxon>Bacteria</taxon>
        <taxon>Bacillati</taxon>
        <taxon>Actinomycetota</taxon>
        <taxon>Actinomycetes</taxon>
        <taxon>Kitasatosporales</taxon>
        <taxon>Streptomycetaceae</taxon>
        <taxon>Streptomyces</taxon>
    </lineage>
</organism>
<dbReference type="CDD" id="cd00293">
    <property type="entry name" value="USP-like"/>
    <property type="match status" value="1"/>
</dbReference>
<proteinExistence type="inferred from homology"/>
<feature type="domain" description="UspA" evidence="3">
    <location>
        <begin position="8"/>
        <end position="146"/>
    </location>
</feature>
<protein>
    <submittedName>
        <fullName evidence="4">Universal stress protein</fullName>
    </submittedName>
</protein>
<dbReference type="EMBL" id="JBEPEK010000802">
    <property type="protein sequence ID" value="MER7187403.1"/>
    <property type="molecule type" value="Genomic_DNA"/>
</dbReference>
<sequence length="179" mass="18229">MTEAADNSIVVGVDGSEASLAALRWAAEQARSMHADVIAVHAWEPAGARFASYAPVPVRPTAAEQRAEAARMLAAAVREVLGPRSGRSIRVVVVEGPPARVLPARASGALLLALGRSAYAQRELPALGTVGRACVRCATVPVVMVPVAPDPAAPSAAAPEAGRQAPGRPARAPRPVCAG</sequence>
<gene>
    <name evidence="4" type="ORF">ABT404_49440</name>
</gene>
<evidence type="ECO:0000313" key="5">
    <source>
        <dbReference type="Proteomes" id="UP001474181"/>
    </source>
</evidence>
<evidence type="ECO:0000256" key="1">
    <source>
        <dbReference type="ARBA" id="ARBA00008791"/>
    </source>
</evidence>
<dbReference type="InterPro" id="IPR006016">
    <property type="entry name" value="UspA"/>
</dbReference>
<feature type="region of interest" description="Disordered" evidence="2">
    <location>
        <begin position="153"/>
        <end position="179"/>
    </location>
</feature>
<dbReference type="InterPro" id="IPR006015">
    <property type="entry name" value="Universal_stress_UspA"/>
</dbReference>
<comment type="caution">
    <text evidence="4">The sequence shown here is derived from an EMBL/GenBank/DDBJ whole genome shotgun (WGS) entry which is preliminary data.</text>
</comment>
<evidence type="ECO:0000256" key="2">
    <source>
        <dbReference type="SAM" id="MobiDB-lite"/>
    </source>
</evidence>
<dbReference type="PRINTS" id="PR01438">
    <property type="entry name" value="UNVRSLSTRESS"/>
</dbReference>
<dbReference type="Gene3D" id="3.40.50.620">
    <property type="entry name" value="HUPs"/>
    <property type="match status" value="1"/>
</dbReference>
<dbReference type="Pfam" id="PF00582">
    <property type="entry name" value="Usp"/>
    <property type="match status" value="1"/>
</dbReference>
<dbReference type="PANTHER" id="PTHR46553">
    <property type="entry name" value="ADENINE NUCLEOTIDE ALPHA HYDROLASES-LIKE SUPERFAMILY PROTEIN"/>
    <property type="match status" value="1"/>
</dbReference>
<dbReference type="PANTHER" id="PTHR46553:SF3">
    <property type="entry name" value="ADENINE NUCLEOTIDE ALPHA HYDROLASES-LIKE SUPERFAMILY PROTEIN"/>
    <property type="match status" value="1"/>
</dbReference>
<dbReference type="Proteomes" id="UP001474181">
    <property type="component" value="Unassembled WGS sequence"/>
</dbReference>
<evidence type="ECO:0000259" key="3">
    <source>
        <dbReference type="Pfam" id="PF00582"/>
    </source>
</evidence>
<name>A0ABV1XEH8_9ACTN</name>
<comment type="similarity">
    <text evidence="1">Belongs to the universal stress protein A family.</text>
</comment>
<evidence type="ECO:0000313" key="4">
    <source>
        <dbReference type="EMBL" id="MER7187403.1"/>
    </source>
</evidence>
<reference evidence="4 5" key="1">
    <citation type="submission" date="2024-06" db="EMBL/GenBank/DDBJ databases">
        <title>The Natural Products Discovery Center: Release of the First 8490 Sequenced Strains for Exploring Actinobacteria Biosynthetic Diversity.</title>
        <authorList>
            <person name="Kalkreuter E."/>
            <person name="Kautsar S.A."/>
            <person name="Yang D."/>
            <person name="Bader C.D."/>
            <person name="Teijaro C.N."/>
            <person name="Fluegel L."/>
            <person name="Davis C.M."/>
            <person name="Simpson J.R."/>
            <person name="Lauterbach L."/>
            <person name="Steele A.D."/>
            <person name="Gui C."/>
            <person name="Meng S."/>
            <person name="Li G."/>
            <person name="Viehrig K."/>
            <person name="Ye F."/>
            <person name="Su P."/>
            <person name="Kiefer A.F."/>
            <person name="Nichols A."/>
            <person name="Cepeda A.J."/>
            <person name="Yan W."/>
            <person name="Fan B."/>
            <person name="Jiang Y."/>
            <person name="Adhikari A."/>
            <person name="Zheng C.-J."/>
            <person name="Schuster L."/>
            <person name="Cowan T.M."/>
            <person name="Smanski M.J."/>
            <person name="Chevrette M.G."/>
            <person name="De Carvalho L.P.S."/>
            <person name="Shen B."/>
        </authorList>
    </citation>
    <scope>NUCLEOTIDE SEQUENCE [LARGE SCALE GENOMIC DNA]</scope>
    <source>
        <strain evidence="4 5">NPDC000234</strain>
    </source>
</reference>
<dbReference type="RefSeq" id="WP_350791804.1">
    <property type="nucleotide sequence ID" value="NZ_JBEPEK010000802.1"/>
</dbReference>